<reference evidence="3" key="1">
    <citation type="submission" date="2019-10" db="EMBL/GenBank/DDBJ databases">
        <title>Lacipirellula parvula gen. nov., sp. nov., representing a lineage of planctomycetes widespread in freshwater anoxic habitats, and description of the family Lacipirellulaceae.</title>
        <authorList>
            <person name="Dedysh S.N."/>
            <person name="Kulichevskaya I.S."/>
            <person name="Beletsky A.V."/>
            <person name="Rakitin A.L."/>
            <person name="Mardanov A.V."/>
            <person name="Ivanova A.A."/>
            <person name="Saltykova V.X."/>
            <person name="Rijpstra W.I.C."/>
            <person name="Sinninghe Damste J.S."/>
            <person name="Ravin N.V."/>
        </authorList>
    </citation>
    <scope>NUCLEOTIDE SEQUENCE [LARGE SCALE GENOMIC DNA]</scope>
    <source>
        <strain evidence="3">PX69</strain>
    </source>
</reference>
<dbReference type="EMBL" id="AP021861">
    <property type="protein sequence ID" value="BBO33952.1"/>
    <property type="molecule type" value="Genomic_DNA"/>
</dbReference>
<dbReference type="InterPro" id="IPR022601">
    <property type="entry name" value="DUF3160"/>
</dbReference>
<keyword evidence="1" id="KW-0732">Signal</keyword>
<feature type="chain" id="PRO_5025029824" description="DUF3160 domain-containing protein" evidence="1">
    <location>
        <begin position="27"/>
        <end position="773"/>
    </location>
</feature>
<evidence type="ECO:0008006" key="4">
    <source>
        <dbReference type="Google" id="ProtNLM"/>
    </source>
</evidence>
<dbReference type="RefSeq" id="WP_152099619.1">
    <property type="nucleotide sequence ID" value="NZ_AP021861.1"/>
</dbReference>
<feature type="signal peptide" evidence="1">
    <location>
        <begin position="1"/>
        <end position="26"/>
    </location>
</feature>
<gene>
    <name evidence="2" type="ORF">PLANPX_3564</name>
</gene>
<name>A0A5K7XD93_9BACT</name>
<dbReference type="KEGG" id="lpav:PLANPX_3564"/>
<dbReference type="PROSITE" id="PS51257">
    <property type="entry name" value="PROKAR_LIPOPROTEIN"/>
    <property type="match status" value="1"/>
</dbReference>
<evidence type="ECO:0000256" key="1">
    <source>
        <dbReference type="SAM" id="SignalP"/>
    </source>
</evidence>
<proteinExistence type="predicted"/>
<dbReference type="Proteomes" id="UP000326837">
    <property type="component" value="Chromosome"/>
</dbReference>
<organism evidence="2 3">
    <name type="scientific">Lacipirellula parvula</name>
    <dbReference type="NCBI Taxonomy" id="2650471"/>
    <lineage>
        <taxon>Bacteria</taxon>
        <taxon>Pseudomonadati</taxon>
        <taxon>Planctomycetota</taxon>
        <taxon>Planctomycetia</taxon>
        <taxon>Pirellulales</taxon>
        <taxon>Lacipirellulaceae</taxon>
        <taxon>Lacipirellula</taxon>
    </lineage>
</organism>
<dbReference type="Pfam" id="PF11369">
    <property type="entry name" value="DUF3160"/>
    <property type="match status" value="1"/>
</dbReference>
<evidence type="ECO:0000313" key="2">
    <source>
        <dbReference type="EMBL" id="BBO33952.1"/>
    </source>
</evidence>
<dbReference type="AlphaFoldDB" id="A0A5K7XD93"/>
<sequence>MYRLLAAGWLCLAAVSAGCSSPASEAASSPPPPGRDERFDDLLQLHAGLTADELLAAAPAREYLPKLSFDPVEAPFFEETVERLKLTAAETTRLRETGLVSIDHGQRYSFGSMYFAIYSNDLPVLVTTDSILHAMHRSYVDLLKELEQTLFTDLLETVLSQCHAELGAESRQRGELALNEADVDLYLTVARNLLQGAGAPTGPQTTPHADAWDGTLLVHSQLEQDEAALEILKLVQTLRLQDPVQNAFTEIYGGKRPIDYSQFKPRGHYALSPWLSRYFRTMMWLGRADTGWSVLPVDPQSSLKIDSARELRNSVLLTQLLESSGAKVRLEQMDEMLDFFVGASDNLMPAQTAHLLERRRITELGDLASAQAVSELQAALASGEFGTQQIQSQTLTSDPGNERKVETPSLFQMFGQRFVIDSFALSKVVFDEILYERQKMKRMMPMGPDVAYVLGNDAALPLLTEELERWHYAPNLAASREYVANRPSSFWRASLYNVWLDALRQLDDAPPAEGAFPEVMQTAAWQRKQLQTQLASWSELRHNMLLYAKQSYTSRERCEYPAGYVEPYPELYGRIKFFAAEGERLLQAADYSAPGSHGSQLAQLKTQQIEFLRKMAMTMTRLETLARKELAAEPFSDEESTWLKKVIDARGVGSGAPYYDGWYCDLFYSGGQRAAEWDPTVVDVHTDPNSGNVLEVGVGDCNFLVAAIDNDGDRMIYVGPAYSYYEFQRPAKERWTDQEWQQLLVGEERPLRPEWVDAFQMPIVKRELGRVGR</sequence>
<accession>A0A5K7XD93</accession>
<dbReference type="SMART" id="SM01325">
    <property type="entry name" value="DUF3160"/>
    <property type="match status" value="1"/>
</dbReference>
<keyword evidence="3" id="KW-1185">Reference proteome</keyword>
<protein>
    <recommendedName>
        <fullName evidence="4">DUF3160 domain-containing protein</fullName>
    </recommendedName>
</protein>
<evidence type="ECO:0000313" key="3">
    <source>
        <dbReference type="Proteomes" id="UP000326837"/>
    </source>
</evidence>